<evidence type="ECO:0000313" key="2">
    <source>
        <dbReference type="EMBL" id="OCK82136.1"/>
    </source>
</evidence>
<dbReference type="EMBL" id="KV744898">
    <property type="protein sequence ID" value="OCK82136.1"/>
    <property type="molecule type" value="Genomic_DNA"/>
</dbReference>
<dbReference type="OrthoDB" id="6235964at2759"/>
<feature type="domain" description="RmlD-like substrate binding" evidence="1">
    <location>
        <begin position="4"/>
        <end position="306"/>
    </location>
</feature>
<protein>
    <submittedName>
        <fullName evidence="2">NAD(P)-binding protein</fullName>
    </submittedName>
</protein>
<dbReference type="Gene3D" id="3.40.50.720">
    <property type="entry name" value="NAD(P)-binding Rossmann-like Domain"/>
    <property type="match status" value="1"/>
</dbReference>
<dbReference type="InterPro" id="IPR029903">
    <property type="entry name" value="RmlD-like-bd"/>
</dbReference>
<dbReference type="GO" id="GO:0048270">
    <property type="term" value="F:methionine adenosyltransferase regulator activity"/>
    <property type="evidence" value="ECO:0007669"/>
    <property type="project" value="TreeGrafter"/>
</dbReference>
<dbReference type="PANTHER" id="PTHR10491:SF4">
    <property type="entry name" value="METHIONINE ADENOSYLTRANSFERASE 2 SUBUNIT BETA"/>
    <property type="match status" value="1"/>
</dbReference>
<dbReference type="AlphaFoldDB" id="A0A8E2EE53"/>
<evidence type="ECO:0000259" key="1">
    <source>
        <dbReference type="Pfam" id="PF04321"/>
    </source>
</evidence>
<keyword evidence="3" id="KW-1185">Reference proteome</keyword>
<dbReference type="SUPFAM" id="SSF51735">
    <property type="entry name" value="NAD(P)-binding Rossmann-fold domains"/>
    <property type="match status" value="1"/>
</dbReference>
<dbReference type="GO" id="GO:0003909">
    <property type="term" value="F:DNA ligase activity"/>
    <property type="evidence" value="ECO:0007669"/>
    <property type="project" value="InterPro"/>
</dbReference>
<dbReference type="GO" id="GO:0006556">
    <property type="term" value="P:S-adenosylmethionine biosynthetic process"/>
    <property type="evidence" value="ECO:0007669"/>
    <property type="project" value="UniProtKB-UniPathway"/>
</dbReference>
<dbReference type="UniPathway" id="UPA00315">
    <property type="reaction ID" value="UER00080"/>
</dbReference>
<dbReference type="GO" id="GO:0048269">
    <property type="term" value="C:methionine adenosyltransferase complex"/>
    <property type="evidence" value="ECO:0007669"/>
    <property type="project" value="TreeGrafter"/>
</dbReference>
<dbReference type="InterPro" id="IPR036291">
    <property type="entry name" value="NAD(P)-bd_dom_sf"/>
</dbReference>
<dbReference type="Pfam" id="PF04321">
    <property type="entry name" value="RmlD_sub_bind"/>
    <property type="match status" value="1"/>
</dbReference>
<proteinExistence type="predicted"/>
<dbReference type="PROSITE" id="PS00697">
    <property type="entry name" value="DNA_LIGASE_A1"/>
    <property type="match status" value="1"/>
</dbReference>
<dbReference type="InterPro" id="IPR016059">
    <property type="entry name" value="DNA_ligase_ATP-dep_CS"/>
</dbReference>
<accession>A0A8E2EE53</accession>
<organism evidence="2 3">
    <name type="scientific">Lepidopterella palustris CBS 459.81</name>
    <dbReference type="NCBI Taxonomy" id="1314670"/>
    <lineage>
        <taxon>Eukaryota</taxon>
        <taxon>Fungi</taxon>
        <taxon>Dikarya</taxon>
        <taxon>Ascomycota</taxon>
        <taxon>Pezizomycotina</taxon>
        <taxon>Dothideomycetes</taxon>
        <taxon>Pleosporomycetidae</taxon>
        <taxon>Mytilinidiales</taxon>
        <taxon>Argynnaceae</taxon>
        <taxon>Lepidopterella</taxon>
    </lineage>
</organism>
<evidence type="ECO:0000313" key="3">
    <source>
        <dbReference type="Proteomes" id="UP000250266"/>
    </source>
</evidence>
<dbReference type="PANTHER" id="PTHR10491">
    <property type="entry name" value="DTDP-4-DEHYDRORHAMNOSE REDUCTASE"/>
    <property type="match status" value="1"/>
</dbReference>
<sequence>MHTALITGASGLLGRQVAKAFHIAGWKAVGTGLTRTHPPSIVKLDILNKDDIERLLDEVKPDVVIHCAANRSPDSCTSEPDAARALNVTASSVLASSTSSRGIFLLYISTDYVFSGRPGEAPYKTTSIPDPPNVYGQTKLDGERAVLDAASKIAGNAKAKRLPVSTVVLRVPVLYGSCDPPESAVNVLMNQVWAAQELKPSDPKIKIDNYAQRYPTNTEDVGRVCVDICQLYLQPSSADKGLPLILQFSSEDKMTKWQICQTFGEILGLPLDGLEPYVPNQEPQDGVKRPYDCHLDTSALKQLGIDVSTVGFTTWWRRELRAFRH</sequence>
<dbReference type="Proteomes" id="UP000250266">
    <property type="component" value="Unassembled WGS sequence"/>
</dbReference>
<dbReference type="CDD" id="cd05254">
    <property type="entry name" value="dTDP_HR_like_SDR_e"/>
    <property type="match status" value="1"/>
</dbReference>
<reference evidence="2 3" key="1">
    <citation type="journal article" date="2016" name="Nat. Commun.">
        <title>Ectomycorrhizal ecology is imprinted in the genome of the dominant symbiotic fungus Cenococcum geophilum.</title>
        <authorList>
            <consortium name="DOE Joint Genome Institute"/>
            <person name="Peter M."/>
            <person name="Kohler A."/>
            <person name="Ohm R.A."/>
            <person name="Kuo A."/>
            <person name="Krutzmann J."/>
            <person name="Morin E."/>
            <person name="Arend M."/>
            <person name="Barry K.W."/>
            <person name="Binder M."/>
            <person name="Choi C."/>
            <person name="Clum A."/>
            <person name="Copeland A."/>
            <person name="Grisel N."/>
            <person name="Haridas S."/>
            <person name="Kipfer T."/>
            <person name="LaButti K."/>
            <person name="Lindquist E."/>
            <person name="Lipzen A."/>
            <person name="Maire R."/>
            <person name="Meier B."/>
            <person name="Mihaltcheva S."/>
            <person name="Molinier V."/>
            <person name="Murat C."/>
            <person name="Poggeler S."/>
            <person name="Quandt C.A."/>
            <person name="Sperisen C."/>
            <person name="Tritt A."/>
            <person name="Tisserant E."/>
            <person name="Crous P.W."/>
            <person name="Henrissat B."/>
            <person name="Nehls U."/>
            <person name="Egli S."/>
            <person name="Spatafora J.W."/>
            <person name="Grigoriev I.V."/>
            <person name="Martin F.M."/>
        </authorList>
    </citation>
    <scope>NUCLEOTIDE SEQUENCE [LARGE SCALE GENOMIC DNA]</scope>
    <source>
        <strain evidence="2 3">CBS 459.81</strain>
    </source>
</reference>
<name>A0A8E2EE53_9PEZI</name>
<gene>
    <name evidence="2" type="ORF">K432DRAFT_233145</name>
</gene>
<dbReference type="FunFam" id="3.40.50.720:FF:000357">
    <property type="entry name" value="Methionine adenosyltransferase 2 subunit beta"/>
    <property type="match status" value="1"/>
</dbReference>
<dbReference type="InterPro" id="IPR005913">
    <property type="entry name" value="dTDP_dehydrorham_reduct"/>
</dbReference>